<name>A0A9X4IEI6_9NEIS</name>
<protein>
    <submittedName>
        <fullName evidence="1">dUTP diphosphatase</fullName>
        <ecNumber evidence="2">3.6.1.23</ecNumber>
    </submittedName>
</protein>
<dbReference type="AlphaFoldDB" id="A0A9X4IEI6"/>
<evidence type="ECO:0000313" key="1">
    <source>
        <dbReference type="EMBL" id="MDD9328227.1"/>
    </source>
</evidence>
<keyword evidence="3" id="KW-1185">Reference proteome</keyword>
<keyword evidence="2" id="KW-0378">Hydrolase</keyword>
<dbReference type="GO" id="GO:0004170">
    <property type="term" value="F:dUTP diphosphatase activity"/>
    <property type="evidence" value="ECO:0007669"/>
    <property type="project" value="UniProtKB-EC"/>
</dbReference>
<dbReference type="EMBL" id="JAPQFL010000005">
    <property type="protein sequence ID" value="MDD9328227.1"/>
    <property type="molecule type" value="Genomic_DNA"/>
</dbReference>
<dbReference type="EC" id="3.6.1.23" evidence="2"/>
<evidence type="ECO:0000313" key="3">
    <source>
        <dbReference type="Proteomes" id="UP001149607"/>
    </source>
</evidence>
<accession>A0A9X4IEI6</accession>
<dbReference type="Proteomes" id="UP001149607">
    <property type="component" value="Chromosome"/>
</dbReference>
<reference evidence="2" key="2">
    <citation type="submission" date="2024-02" db="EMBL/GenBank/DDBJ databases">
        <title>Neisseria leonii sp. nov.</title>
        <authorList>
            <person name="Boutroux M."/>
            <person name="Favre-Rochex S."/>
            <person name="Gorgette O."/>
            <person name="Touak G."/>
            <person name="Muhle E."/>
            <person name="Chesneau O."/>
            <person name="Clermont D."/>
            <person name="Rahi P."/>
        </authorList>
    </citation>
    <scope>NUCLEOTIDE SEQUENCE</scope>
    <source>
        <strain evidence="2">51.81</strain>
    </source>
</reference>
<gene>
    <name evidence="1" type="ORF">ORY91_001647</name>
    <name evidence="2" type="ORF">V9W64_10600</name>
</gene>
<sequence length="240" mass="27804">MEKKTVELCIMKMLNIQNELNSRLNPNWKEMDWDFLLAARMEAAEAVNHWGYKWWKPDESHAGSGDPLDPVLMELADVWHFLLSKFLVVEDLIEQGGPGDGTSEKLSESFIEIVSNRFLPDFEGFEDVDELTALQNLMIAEDEWTMAVRFAHACRVIGLSFAGLYALYMGKVALNRFRWQKDYGGSYQKIWDGIEDNDHLLDILKLDPDFSDSENLYKLEIDDIVKKLEAKYKELVENKQ</sequence>
<evidence type="ECO:0000313" key="2">
    <source>
        <dbReference type="EMBL" id="WWY03112.1"/>
    </source>
</evidence>
<dbReference type="Pfam" id="PF08761">
    <property type="entry name" value="dUTPase_2"/>
    <property type="match status" value="1"/>
</dbReference>
<dbReference type="InterPro" id="IPR014871">
    <property type="entry name" value="dUTPase/dCTP_pyrophosphatase"/>
</dbReference>
<reference evidence="1" key="1">
    <citation type="submission" date="2022-10" db="EMBL/GenBank/DDBJ databases">
        <authorList>
            <person name="Boutroux M."/>
        </authorList>
    </citation>
    <scope>NUCLEOTIDE SEQUENCE</scope>
    <source>
        <strain evidence="1">51.81</strain>
    </source>
</reference>
<dbReference type="CDD" id="cd11527">
    <property type="entry name" value="NTP-PPase_dUTPase"/>
    <property type="match status" value="1"/>
</dbReference>
<dbReference type="SUPFAM" id="SSF101386">
    <property type="entry name" value="all-alpha NTP pyrophosphatases"/>
    <property type="match status" value="1"/>
</dbReference>
<proteinExistence type="predicted"/>
<dbReference type="Gene3D" id="1.10.4010.10">
    <property type="entry name" value="Type II deoxyuridine triphosphatase"/>
    <property type="match status" value="1"/>
</dbReference>
<dbReference type="EMBL" id="CP146598">
    <property type="protein sequence ID" value="WWY03112.1"/>
    <property type="molecule type" value="Genomic_DNA"/>
</dbReference>
<dbReference type="RefSeq" id="WP_274585332.1">
    <property type="nucleotide sequence ID" value="NZ_CP146598.1"/>
</dbReference>
<organism evidence="1">
    <name type="scientific">Neisseria leonii</name>
    <dbReference type="NCBI Taxonomy" id="2995413"/>
    <lineage>
        <taxon>Bacteria</taxon>
        <taxon>Pseudomonadati</taxon>
        <taxon>Pseudomonadota</taxon>
        <taxon>Betaproteobacteria</taxon>
        <taxon>Neisseriales</taxon>
        <taxon>Neisseriaceae</taxon>
        <taxon>Neisseria</taxon>
    </lineage>
</organism>